<dbReference type="InterPro" id="IPR036770">
    <property type="entry name" value="Ankyrin_rpt-contain_sf"/>
</dbReference>
<dbReference type="Proteomes" id="UP000324897">
    <property type="component" value="Unassembled WGS sequence"/>
</dbReference>
<sequence>MAATSGDYQCQTLLGELLSKGQGAAVAAALPPREVAIDIVSSDSVQEDAIATEADSVLHVVAAAGDGKRYLESAEVIYGKARQLLVATNSNGDTPLHCAARAGNRKMVARLIELVADDKSIGGGEEKARELLKMQNKRGETALHEAVRFGDTKMVKAILKMDTDKQLARLDAKDGTSPLYLACSLGHREIARKLHEHDKMLSYSGPHGQNALHAAVLNDKSEVLLWLHETSYEIAYV</sequence>
<evidence type="ECO:0000313" key="3">
    <source>
        <dbReference type="Proteomes" id="UP000324897"/>
    </source>
</evidence>
<dbReference type="Gene3D" id="1.25.40.20">
    <property type="entry name" value="Ankyrin repeat-containing domain"/>
    <property type="match status" value="1"/>
</dbReference>
<dbReference type="OrthoDB" id="683657at2759"/>
<feature type="repeat" description="ANK" evidence="1">
    <location>
        <begin position="91"/>
        <end position="117"/>
    </location>
</feature>
<feature type="non-terminal residue" evidence="2">
    <location>
        <position position="1"/>
    </location>
</feature>
<dbReference type="EMBL" id="RWGY01000051">
    <property type="protein sequence ID" value="TVU06617.1"/>
    <property type="molecule type" value="Genomic_DNA"/>
</dbReference>
<reference evidence="2 3" key="1">
    <citation type="journal article" date="2019" name="Sci. Rep.">
        <title>A high-quality genome of Eragrostis curvula grass provides insights into Poaceae evolution and supports new strategies to enhance forage quality.</title>
        <authorList>
            <person name="Carballo J."/>
            <person name="Santos B.A.C.M."/>
            <person name="Zappacosta D."/>
            <person name="Garbus I."/>
            <person name="Selva J.P."/>
            <person name="Gallo C.A."/>
            <person name="Diaz A."/>
            <person name="Albertini E."/>
            <person name="Caccamo M."/>
            <person name="Echenique V."/>
        </authorList>
    </citation>
    <scope>NUCLEOTIDE SEQUENCE [LARGE SCALE GENOMIC DNA]</scope>
    <source>
        <strain evidence="3">cv. Victoria</strain>
        <tissue evidence="2">Leaf</tissue>
    </source>
</reference>
<proteinExistence type="predicted"/>
<comment type="caution">
    <text evidence="2">The sequence shown here is derived from an EMBL/GenBank/DDBJ whole genome shotgun (WGS) entry which is preliminary data.</text>
</comment>
<dbReference type="InterPro" id="IPR002110">
    <property type="entry name" value="Ankyrin_rpt"/>
</dbReference>
<protein>
    <submittedName>
        <fullName evidence="2">Uncharacterized protein</fullName>
    </submittedName>
</protein>
<dbReference type="PROSITE" id="PS50088">
    <property type="entry name" value="ANK_REPEAT"/>
    <property type="match status" value="2"/>
</dbReference>
<gene>
    <name evidence="2" type="ORF">EJB05_49841</name>
</gene>
<dbReference type="AlphaFoldDB" id="A0A5J9T5V9"/>
<dbReference type="PANTHER" id="PTHR24121">
    <property type="entry name" value="NO MECHANORECEPTOR POTENTIAL C, ISOFORM D-RELATED"/>
    <property type="match status" value="1"/>
</dbReference>
<dbReference type="SMART" id="SM00248">
    <property type="entry name" value="ANK"/>
    <property type="match status" value="4"/>
</dbReference>
<evidence type="ECO:0000313" key="2">
    <source>
        <dbReference type="EMBL" id="TVU06617.1"/>
    </source>
</evidence>
<dbReference type="SUPFAM" id="SSF48403">
    <property type="entry name" value="Ankyrin repeat"/>
    <property type="match status" value="1"/>
</dbReference>
<dbReference type="Pfam" id="PF12796">
    <property type="entry name" value="Ank_2"/>
    <property type="match status" value="2"/>
</dbReference>
<dbReference type="Gramene" id="TVU06617">
    <property type="protein sequence ID" value="TVU06617"/>
    <property type="gene ID" value="EJB05_49841"/>
</dbReference>
<keyword evidence="1" id="KW-0040">ANK repeat</keyword>
<evidence type="ECO:0000256" key="1">
    <source>
        <dbReference type="PROSITE-ProRule" id="PRU00023"/>
    </source>
</evidence>
<name>A0A5J9T5V9_9POAL</name>
<dbReference type="PROSITE" id="PS50297">
    <property type="entry name" value="ANK_REP_REGION"/>
    <property type="match status" value="2"/>
</dbReference>
<organism evidence="2 3">
    <name type="scientific">Eragrostis curvula</name>
    <name type="common">weeping love grass</name>
    <dbReference type="NCBI Taxonomy" id="38414"/>
    <lineage>
        <taxon>Eukaryota</taxon>
        <taxon>Viridiplantae</taxon>
        <taxon>Streptophyta</taxon>
        <taxon>Embryophyta</taxon>
        <taxon>Tracheophyta</taxon>
        <taxon>Spermatophyta</taxon>
        <taxon>Magnoliopsida</taxon>
        <taxon>Liliopsida</taxon>
        <taxon>Poales</taxon>
        <taxon>Poaceae</taxon>
        <taxon>PACMAD clade</taxon>
        <taxon>Chloridoideae</taxon>
        <taxon>Eragrostideae</taxon>
        <taxon>Eragrostidinae</taxon>
        <taxon>Eragrostis</taxon>
    </lineage>
</organism>
<keyword evidence="3" id="KW-1185">Reference proteome</keyword>
<dbReference type="PANTHER" id="PTHR24121:SF21">
    <property type="entry name" value="ANKYRIN REPEAT FAMILY PROTEIN"/>
    <property type="match status" value="1"/>
</dbReference>
<feature type="repeat" description="ANK" evidence="1">
    <location>
        <begin position="138"/>
        <end position="164"/>
    </location>
</feature>
<accession>A0A5J9T5V9</accession>